<comment type="similarity">
    <text evidence="1">Belongs to the short-chain dehydrogenases/reductases (SDR) family.</text>
</comment>
<dbReference type="SUPFAM" id="SSF51735">
    <property type="entry name" value="NAD(P)-binding Rossmann-fold domains"/>
    <property type="match status" value="1"/>
</dbReference>
<name>A0A437S4X5_9FIRM</name>
<evidence type="ECO:0000313" key="4">
    <source>
        <dbReference type="Proteomes" id="UP000288812"/>
    </source>
</evidence>
<evidence type="ECO:0000256" key="2">
    <source>
        <dbReference type="ARBA" id="ARBA00023002"/>
    </source>
</evidence>
<gene>
    <name evidence="3" type="ORF">EF514_09245</name>
</gene>
<sequence>MGKLDGKVVLITGGGQGIGFGLAKAFAEAGANLVLTGRTLSKLERACEELNSKYKDVKVIYFTADGSKEEDVKAAIEGTVSEFGRLDTVINNAQNSASGVSLVDHSVEDFNKAIYSGLYATFFYMKHSFKYLKESKGSVINFATGAGLSGKAGQSSYAAAKEGIRGLSRVAATEWGPDGVRVNVVCPLVMTEGLIKWKEEYPELYEKTIQSIPLGRMGDPKEDIGRVCVFLASDDASYVTGETITLQGGSGLRP</sequence>
<dbReference type="OrthoDB" id="9803333at2"/>
<keyword evidence="2" id="KW-0560">Oxidoreductase</keyword>
<dbReference type="PRINTS" id="PR00081">
    <property type="entry name" value="GDHRDH"/>
</dbReference>
<keyword evidence="4" id="KW-1185">Reference proteome</keyword>
<organism evidence="3 4">
    <name type="scientific">Anaerosphaera multitolerans</name>
    <dbReference type="NCBI Taxonomy" id="2487351"/>
    <lineage>
        <taxon>Bacteria</taxon>
        <taxon>Bacillati</taxon>
        <taxon>Bacillota</taxon>
        <taxon>Tissierellia</taxon>
        <taxon>Tissierellales</taxon>
        <taxon>Peptoniphilaceae</taxon>
        <taxon>Anaerosphaera</taxon>
    </lineage>
</organism>
<dbReference type="PANTHER" id="PTHR42760">
    <property type="entry name" value="SHORT-CHAIN DEHYDROGENASES/REDUCTASES FAMILY MEMBER"/>
    <property type="match status" value="1"/>
</dbReference>
<evidence type="ECO:0000313" key="3">
    <source>
        <dbReference type="EMBL" id="RVU54044.1"/>
    </source>
</evidence>
<dbReference type="Pfam" id="PF13561">
    <property type="entry name" value="adh_short_C2"/>
    <property type="match status" value="1"/>
</dbReference>
<dbReference type="Gene3D" id="3.40.50.720">
    <property type="entry name" value="NAD(P)-binding Rossmann-like Domain"/>
    <property type="match status" value="1"/>
</dbReference>
<comment type="caution">
    <text evidence="3">The sequence shown here is derived from an EMBL/GenBank/DDBJ whole genome shotgun (WGS) entry which is preliminary data.</text>
</comment>
<dbReference type="RefSeq" id="WP_127725158.1">
    <property type="nucleotide sequence ID" value="NZ_RLIH01000016.1"/>
</dbReference>
<proteinExistence type="inferred from homology"/>
<protein>
    <submittedName>
        <fullName evidence="3">SDR family oxidoreductase</fullName>
    </submittedName>
</protein>
<accession>A0A437S4X5</accession>
<dbReference type="FunFam" id="3.40.50.720:FF:000084">
    <property type="entry name" value="Short-chain dehydrogenase reductase"/>
    <property type="match status" value="1"/>
</dbReference>
<dbReference type="Proteomes" id="UP000288812">
    <property type="component" value="Unassembled WGS sequence"/>
</dbReference>
<dbReference type="InterPro" id="IPR036291">
    <property type="entry name" value="NAD(P)-bd_dom_sf"/>
</dbReference>
<dbReference type="InterPro" id="IPR002347">
    <property type="entry name" value="SDR_fam"/>
</dbReference>
<reference evidence="3 4" key="1">
    <citation type="submission" date="2018-11" db="EMBL/GenBank/DDBJ databases">
        <title>Genome sequencing and assembly of Anaerosphaera sp. nov., GS7-6-2.</title>
        <authorList>
            <person name="Rettenmaier R."/>
            <person name="Liebl W."/>
            <person name="Zverlov V."/>
        </authorList>
    </citation>
    <scope>NUCLEOTIDE SEQUENCE [LARGE SCALE GENOMIC DNA]</scope>
    <source>
        <strain evidence="3 4">GS7-6-2</strain>
    </source>
</reference>
<evidence type="ECO:0000256" key="1">
    <source>
        <dbReference type="ARBA" id="ARBA00006484"/>
    </source>
</evidence>
<dbReference type="GO" id="GO:0016616">
    <property type="term" value="F:oxidoreductase activity, acting on the CH-OH group of donors, NAD or NADP as acceptor"/>
    <property type="evidence" value="ECO:0007669"/>
    <property type="project" value="TreeGrafter"/>
</dbReference>
<dbReference type="EMBL" id="RLIH01000016">
    <property type="protein sequence ID" value="RVU54044.1"/>
    <property type="molecule type" value="Genomic_DNA"/>
</dbReference>
<dbReference type="PRINTS" id="PR00080">
    <property type="entry name" value="SDRFAMILY"/>
</dbReference>
<dbReference type="GO" id="GO:0008206">
    <property type="term" value="P:bile acid metabolic process"/>
    <property type="evidence" value="ECO:0007669"/>
    <property type="project" value="UniProtKB-ARBA"/>
</dbReference>
<dbReference type="AlphaFoldDB" id="A0A437S4X5"/>
<dbReference type="CDD" id="cd05233">
    <property type="entry name" value="SDR_c"/>
    <property type="match status" value="1"/>
</dbReference>